<keyword evidence="6" id="KW-0496">Mitochondrion</keyword>
<dbReference type="EMBL" id="BMAW01031503">
    <property type="protein sequence ID" value="GFU21439.1"/>
    <property type="molecule type" value="Genomic_DNA"/>
</dbReference>
<keyword evidence="5" id="KW-0411">Iron-sulfur</keyword>
<comment type="caution">
    <text evidence="8">The sequence shown here is derived from an EMBL/GenBank/DDBJ whole genome shotgun (WGS) entry which is preliminary data.</text>
</comment>
<dbReference type="GO" id="GO:0046872">
    <property type="term" value="F:metal ion binding"/>
    <property type="evidence" value="ECO:0007669"/>
    <property type="project" value="UniProtKB-KW"/>
</dbReference>
<dbReference type="GO" id="GO:0006412">
    <property type="term" value="P:translation"/>
    <property type="evidence" value="ECO:0007669"/>
    <property type="project" value="InterPro"/>
</dbReference>
<evidence type="ECO:0000256" key="1">
    <source>
        <dbReference type="ARBA" id="ARBA00004173"/>
    </source>
</evidence>
<dbReference type="GO" id="GO:0051536">
    <property type="term" value="F:iron-sulfur cluster binding"/>
    <property type="evidence" value="ECO:0007669"/>
    <property type="project" value="UniProtKB-KW"/>
</dbReference>
<dbReference type="Gene3D" id="3.40.50.150">
    <property type="entry name" value="Vaccinia Virus protein VP39"/>
    <property type="match status" value="1"/>
</dbReference>
<evidence type="ECO:0000256" key="6">
    <source>
        <dbReference type="ARBA" id="ARBA00023128"/>
    </source>
</evidence>
<dbReference type="InterPro" id="IPR015324">
    <property type="entry name" value="Ribosomal_Rsm22-like"/>
</dbReference>
<evidence type="ECO:0000313" key="8">
    <source>
        <dbReference type="EMBL" id="GFU21439.1"/>
    </source>
</evidence>
<dbReference type="InterPro" id="IPR029063">
    <property type="entry name" value="SAM-dependent_MTases_sf"/>
</dbReference>
<dbReference type="GO" id="GO:0032259">
    <property type="term" value="P:methylation"/>
    <property type="evidence" value="ECO:0007669"/>
    <property type="project" value="UniProtKB-KW"/>
</dbReference>
<comment type="function">
    <text evidence="7">Mitochondrial ribosome (mitoribosome) assembly factor. Binds at the interface of the head and body domains of the mitochondrial small ribosomal subunit (mt-SSU), occluding the mRNA channel and preventing compaction of the head domain towards the body. Probable inactive methyltransferase: retains the characteristic folding and ability to bind S-adenosyl-L-methionine, but it probably lost its methyltransferase activity.</text>
</comment>
<proteinExistence type="predicted"/>
<reference evidence="8" key="1">
    <citation type="submission" date="2020-08" db="EMBL/GenBank/DDBJ databases">
        <title>Multicomponent nature underlies the extraordinary mechanical properties of spider dragline silk.</title>
        <authorList>
            <person name="Kono N."/>
            <person name="Nakamura H."/>
            <person name="Mori M."/>
            <person name="Yoshida Y."/>
            <person name="Ohtoshi R."/>
            <person name="Malay A.D."/>
            <person name="Moran D.A.P."/>
            <person name="Tomita M."/>
            <person name="Numata K."/>
            <person name="Arakawa K."/>
        </authorList>
    </citation>
    <scope>NUCLEOTIDE SEQUENCE</scope>
</reference>
<keyword evidence="2" id="KW-0479">Metal-binding</keyword>
<evidence type="ECO:0000256" key="4">
    <source>
        <dbReference type="ARBA" id="ARBA00023004"/>
    </source>
</evidence>
<evidence type="ECO:0000256" key="7">
    <source>
        <dbReference type="ARBA" id="ARBA00045681"/>
    </source>
</evidence>
<dbReference type="GO" id="GO:0003735">
    <property type="term" value="F:structural constituent of ribosome"/>
    <property type="evidence" value="ECO:0007669"/>
    <property type="project" value="TreeGrafter"/>
</dbReference>
<dbReference type="PANTHER" id="PTHR13184">
    <property type="entry name" value="37S RIBOSOMAL PROTEIN S22"/>
    <property type="match status" value="1"/>
</dbReference>
<keyword evidence="4" id="KW-0408">Iron</keyword>
<dbReference type="GO" id="GO:0005763">
    <property type="term" value="C:mitochondrial small ribosomal subunit"/>
    <property type="evidence" value="ECO:0007669"/>
    <property type="project" value="TreeGrafter"/>
</dbReference>
<evidence type="ECO:0000313" key="9">
    <source>
        <dbReference type="Proteomes" id="UP000887013"/>
    </source>
</evidence>
<accession>A0A8X6QGV1</accession>
<dbReference type="PANTHER" id="PTHR13184:SF5">
    <property type="entry name" value="METHYLTRANSFERASE-LIKE PROTEIN 17, MITOCHONDRIAL"/>
    <property type="match status" value="1"/>
</dbReference>
<dbReference type="InterPro" id="IPR052571">
    <property type="entry name" value="Mt_RNA_Methyltransferase"/>
</dbReference>
<name>A0A8X6QGV1_NEPPI</name>
<comment type="subcellular location">
    <subcellularLocation>
        <location evidence="1">Mitochondrion</location>
    </subcellularLocation>
</comment>
<evidence type="ECO:0000256" key="2">
    <source>
        <dbReference type="ARBA" id="ARBA00022723"/>
    </source>
</evidence>
<dbReference type="AlphaFoldDB" id="A0A8X6QGV1"/>
<dbReference type="OrthoDB" id="421327at2759"/>
<organism evidence="8 9">
    <name type="scientific">Nephila pilipes</name>
    <name type="common">Giant wood spider</name>
    <name type="synonym">Nephila maculata</name>
    <dbReference type="NCBI Taxonomy" id="299642"/>
    <lineage>
        <taxon>Eukaryota</taxon>
        <taxon>Metazoa</taxon>
        <taxon>Ecdysozoa</taxon>
        <taxon>Arthropoda</taxon>
        <taxon>Chelicerata</taxon>
        <taxon>Arachnida</taxon>
        <taxon>Araneae</taxon>
        <taxon>Araneomorphae</taxon>
        <taxon>Entelegynae</taxon>
        <taxon>Araneoidea</taxon>
        <taxon>Nephilidae</taxon>
        <taxon>Nephila</taxon>
    </lineage>
</organism>
<dbReference type="GO" id="GO:0008168">
    <property type="term" value="F:methyltransferase activity"/>
    <property type="evidence" value="ECO:0007669"/>
    <property type="project" value="UniProtKB-KW"/>
</dbReference>
<keyword evidence="3" id="KW-0809">Transit peptide</keyword>
<evidence type="ECO:0000256" key="5">
    <source>
        <dbReference type="ARBA" id="ARBA00023014"/>
    </source>
</evidence>
<keyword evidence="8" id="KW-0808">Transferase</keyword>
<keyword evidence="8" id="KW-0489">Methyltransferase</keyword>
<sequence>MYPVKRGILGFNVNKTKNLSAKVVNLIYCSNKCCFSSKSSLELLPDVENLFDSGSMKHRKHPGVKKIPPIQLPPLLIDSIYKLICNENEKNILKAAKEVDSFLHLRRLPLEQNEVNWRLQKFMNLNHDNYEFNELTEKERIKACKEVKNELKRWKPLEYGYFQCLAYMAARMPANYASIFKIFSEIKSQLPSFQPKTLFDFGSGVGSSVWAADAVWKETISEYFCVDSSPDMIDVADTLLTDEKSGDKYLKNIFFRQFLPASENIKYDLVVSAFSLLDLPSVADRLRVINTLWRKTKDVLVIIEFGNLAGFFSVLNARDYILQIENNLHDDISLNSSGAHIIMPCSHDMPCPKVELNHKNTCGFSIPYEYIFPRHRQLIKKDWISYVVLRRGHKPKDSNTWPRLVQPVMKKSRLVICRACCSDGKIHDLTLTKSKHGRHAYRCARSSSLGDLLPFNVKFSEDYPEVLETDDSIDTDKE</sequence>
<keyword evidence="9" id="KW-1185">Reference proteome</keyword>
<dbReference type="SUPFAM" id="SSF53335">
    <property type="entry name" value="S-adenosyl-L-methionine-dependent methyltransferases"/>
    <property type="match status" value="1"/>
</dbReference>
<protein>
    <submittedName>
        <fullName evidence="8">Methyltransferase-like protein 17, mitochondrial</fullName>
    </submittedName>
</protein>
<evidence type="ECO:0000256" key="3">
    <source>
        <dbReference type="ARBA" id="ARBA00022946"/>
    </source>
</evidence>
<dbReference type="Proteomes" id="UP000887013">
    <property type="component" value="Unassembled WGS sequence"/>
</dbReference>
<gene>
    <name evidence="8" type="primary">Mettl17</name>
    <name evidence="8" type="ORF">NPIL_475441</name>
</gene>
<dbReference type="Pfam" id="PF09243">
    <property type="entry name" value="Rsm22"/>
    <property type="match status" value="1"/>
</dbReference>